<evidence type="ECO:0000256" key="6">
    <source>
        <dbReference type="ARBA" id="ARBA00023136"/>
    </source>
</evidence>
<dbReference type="PANTHER" id="PTHR12185:SF15">
    <property type="entry name" value="SID1 TRANSMEMBRANE FAMILY MEMBER 1"/>
    <property type="match status" value="1"/>
</dbReference>
<dbReference type="Proteomes" id="UP000053149">
    <property type="component" value="Unassembled WGS sequence"/>
</dbReference>
<proteinExistence type="inferred from homology"/>
<dbReference type="GO" id="GO:0051033">
    <property type="term" value="F:RNA transmembrane transporter activity"/>
    <property type="evidence" value="ECO:0007669"/>
    <property type="project" value="TreeGrafter"/>
</dbReference>
<dbReference type="InterPro" id="IPR025958">
    <property type="entry name" value="SID1_TM_fam"/>
</dbReference>
<dbReference type="GO" id="GO:0005764">
    <property type="term" value="C:lysosome"/>
    <property type="evidence" value="ECO:0007669"/>
    <property type="project" value="TreeGrafter"/>
</dbReference>
<evidence type="ECO:0000256" key="8">
    <source>
        <dbReference type="SAM" id="Phobius"/>
    </source>
</evidence>
<keyword evidence="7" id="KW-0325">Glycoprotein</keyword>
<feature type="transmembrane region" description="Helical" evidence="8">
    <location>
        <begin position="54"/>
        <end position="78"/>
    </location>
</feature>
<keyword evidence="3 8" id="KW-0812">Transmembrane</keyword>
<evidence type="ECO:0000256" key="4">
    <source>
        <dbReference type="ARBA" id="ARBA00022729"/>
    </source>
</evidence>
<evidence type="ECO:0000313" key="9">
    <source>
        <dbReference type="EMBL" id="KFV09414.1"/>
    </source>
</evidence>
<sequence length="108" mass="12381">DTSFMYMIAGLCMLKLYQTRHPDINASAYSAYASFAVVICLAVLGVVFGKNDMWFWVIFSMIHVLASLALSTQIYYMGRFKIDLGIFRRAAMVLYTDCIQQCSRPMYM</sequence>
<keyword evidence="5 8" id="KW-1133">Transmembrane helix</keyword>
<dbReference type="GO" id="GO:0003725">
    <property type="term" value="F:double-stranded RNA binding"/>
    <property type="evidence" value="ECO:0007669"/>
    <property type="project" value="TreeGrafter"/>
</dbReference>
<gene>
    <name evidence="9" type="ORF">N339_06919</name>
</gene>
<comment type="similarity">
    <text evidence="2">Belongs to the SID1 family.</text>
</comment>
<dbReference type="EMBL" id="KL236818">
    <property type="protein sequence ID" value="KFV09414.1"/>
    <property type="molecule type" value="Genomic_DNA"/>
</dbReference>
<evidence type="ECO:0000256" key="3">
    <source>
        <dbReference type="ARBA" id="ARBA00022692"/>
    </source>
</evidence>
<evidence type="ECO:0000256" key="2">
    <source>
        <dbReference type="ARBA" id="ARBA00006618"/>
    </source>
</evidence>
<evidence type="ECO:0000256" key="7">
    <source>
        <dbReference type="ARBA" id="ARBA00023180"/>
    </source>
</evidence>
<dbReference type="PANTHER" id="PTHR12185">
    <property type="entry name" value="SID1 TRANSMEMBRANE FAMILY MEMEBER"/>
    <property type="match status" value="1"/>
</dbReference>
<evidence type="ECO:0000256" key="1">
    <source>
        <dbReference type="ARBA" id="ARBA00004141"/>
    </source>
</evidence>
<keyword evidence="4" id="KW-0732">Signal</keyword>
<keyword evidence="10" id="KW-1185">Reference proteome</keyword>
<feature type="transmembrane region" description="Helical" evidence="8">
    <location>
        <begin position="29"/>
        <end position="48"/>
    </location>
</feature>
<keyword evidence="6 8" id="KW-0472">Membrane</keyword>
<evidence type="ECO:0000313" key="10">
    <source>
        <dbReference type="Proteomes" id="UP000053149"/>
    </source>
</evidence>
<reference evidence="9 10" key="1">
    <citation type="submission" date="2014-04" db="EMBL/GenBank/DDBJ databases">
        <title>Genome evolution of avian class.</title>
        <authorList>
            <person name="Zhang G."/>
            <person name="Li C."/>
        </authorList>
    </citation>
    <scope>NUCLEOTIDE SEQUENCE [LARGE SCALE GENOMIC DNA]</scope>
    <source>
        <strain evidence="9">BGI_N339</strain>
    </source>
</reference>
<feature type="non-terminal residue" evidence="9">
    <location>
        <position position="108"/>
    </location>
</feature>
<dbReference type="Pfam" id="PF13965">
    <property type="entry name" value="SID-1_RNA_chan"/>
    <property type="match status" value="1"/>
</dbReference>
<accession>A0A093C8P5</accession>
<feature type="non-terminal residue" evidence="9">
    <location>
        <position position="1"/>
    </location>
</feature>
<dbReference type="AlphaFoldDB" id="A0A093C8P5"/>
<name>A0A093C8P5_9AVES</name>
<evidence type="ECO:0000256" key="5">
    <source>
        <dbReference type="ARBA" id="ARBA00022989"/>
    </source>
</evidence>
<comment type="subcellular location">
    <subcellularLocation>
        <location evidence="1">Membrane</location>
        <topology evidence="1">Multi-pass membrane protein</topology>
    </subcellularLocation>
</comment>
<protein>
    <submittedName>
        <fullName evidence="9">SID1 transmembrane family member 1</fullName>
    </submittedName>
</protein>
<dbReference type="GO" id="GO:0005886">
    <property type="term" value="C:plasma membrane"/>
    <property type="evidence" value="ECO:0007669"/>
    <property type="project" value="TreeGrafter"/>
</dbReference>
<organism evidence="9 10">
    <name type="scientific">Pterocles gutturalis</name>
    <name type="common">yellow-throated sandgrouse</name>
    <dbReference type="NCBI Taxonomy" id="240206"/>
    <lineage>
        <taxon>Eukaryota</taxon>
        <taxon>Metazoa</taxon>
        <taxon>Chordata</taxon>
        <taxon>Craniata</taxon>
        <taxon>Vertebrata</taxon>
        <taxon>Euteleostomi</taxon>
        <taxon>Archelosauria</taxon>
        <taxon>Archosauria</taxon>
        <taxon>Dinosauria</taxon>
        <taxon>Saurischia</taxon>
        <taxon>Theropoda</taxon>
        <taxon>Coelurosauria</taxon>
        <taxon>Aves</taxon>
        <taxon>Neognathae</taxon>
        <taxon>Neoaves</taxon>
        <taxon>Columbimorphae</taxon>
        <taxon>Pterocliformes</taxon>
        <taxon>Pteroclidae</taxon>
        <taxon>Pterocles</taxon>
    </lineage>
</organism>